<dbReference type="InterPro" id="IPR003439">
    <property type="entry name" value="ABC_transporter-like_ATP-bd"/>
</dbReference>
<dbReference type="RefSeq" id="WP_107282666.1">
    <property type="nucleotide sequence ID" value="NZ_PYMC01000003.1"/>
</dbReference>
<evidence type="ECO:0000256" key="11">
    <source>
        <dbReference type="HAMAP-Rule" id="MF_00848"/>
    </source>
</evidence>
<dbReference type="InterPro" id="IPR051309">
    <property type="entry name" value="ABCF_ATPase"/>
</dbReference>
<keyword evidence="7 11" id="KW-0238">DNA-binding</keyword>
<dbReference type="GO" id="GO:0005737">
    <property type="term" value="C:cytoplasm"/>
    <property type="evidence" value="ECO:0007669"/>
    <property type="project" value="UniProtKB-SubCell"/>
</dbReference>
<dbReference type="InterPro" id="IPR017871">
    <property type="entry name" value="ABC_transporter-like_CS"/>
</dbReference>
<dbReference type="GO" id="GO:0006281">
    <property type="term" value="P:DNA repair"/>
    <property type="evidence" value="ECO:0007669"/>
    <property type="project" value="UniProtKB-KW"/>
</dbReference>
<keyword evidence="5 11" id="KW-0378">Hydrolase</keyword>
<accession>A0A2T3N1U0</accession>
<dbReference type="GO" id="GO:0003677">
    <property type="term" value="F:DNA binding"/>
    <property type="evidence" value="ECO:0007669"/>
    <property type="project" value="UniProtKB-UniRule"/>
</dbReference>
<evidence type="ECO:0000256" key="4">
    <source>
        <dbReference type="ARBA" id="ARBA00022763"/>
    </source>
</evidence>
<keyword evidence="3 11" id="KW-0547">Nucleotide-binding</keyword>
<feature type="binding site" evidence="11">
    <location>
        <begin position="352"/>
        <end position="359"/>
    </location>
    <ligand>
        <name>ATP</name>
        <dbReference type="ChEBI" id="CHEBI:30616"/>
        <label>2</label>
    </ligand>
</feature>
<dbReference type="EC" id="3.6.1.-" evidence="11"/>
<evidence type="ECO:0000256" key="7">
    <source>
        <dbReference type="ARBA" id="ARBA00023125"/>
    </source>
</evidence>
<reference evidence="13 14" key="1">
    <citation type="submission" date="2018-03" db="EMBL/GenBank/DDBJ databases">
        <title>Whole genome sequencing of Histamine producing bacteria.</title>
        <authorList>
            <person name="Butler K."/>
        </authorList>
    </citation>
    <scope>NUCLEOTIDE SEQUENCE [LARGE SCALE GENOMIC DNA]</scope>
    <source>
        <strain evidence="13 14">DSM 16190</strain>
    </source>
</reference>
<evidence type="ECO:0000256" key="6">
    <source>
        <dbReference type="ARBA" id="ARBA00022840"/>
    </source>
</evidence>
<dbReference type="AlphaFoldDB" id="A0A2T3N1U0"/>
<dbReference type="GO" id="GO:0005524">
    <property type="term" value="F:ATP binding"/>
    <property type="evidence" value="ECO:0007669"/>
    <property type="project" value="UniProtKB-UniRule"/>
</dbReference>
<gene>
    <name evidence="11" type="primary">uup</name>
    <name evidence="13" type="ORF">C9I89_07200</name>
</gene>
<evidence type="ECO:0000256" key="5">
    <source>
        <dbReference type="ARBA" id="ARBA00022801"/>
    </source>
</evidence>
<evidence type="ECO:0000256" key="10">
    <source>
        <dbReference type="ARBA" id="ARBA00061478"/>
    </source>
</evidence>
<dbReference type="GO" id="GO:0016887">
    <property type="term" value="F:ATP hydrolysis activity"/>
    <property type="evidence" value="ECO:0007669"/>
    <property type="project" value="UniProtKB-UniRule"/>
</dbReference>
<keyword evidence="6 11" id="KW-0067">ATP-binding</keyword>
<protein>
    <recommendedName>
        <fullName evidence="11">ATP-binding protein Uup</fullName>
        <ecNumber evidence="11">3.6.1.-</ecNumber>
    </recommendedName>
</protein>
<dbReference type="Gene3D" id="1.10.287.380">
    <property type="entry name" value="Valyl-tRNA synthetase, C-terminal domain"/>
    <property type="match status" value="1"/>
</dbReference>
<dbReference type="FunFam" id="3.40.50.300:FF:000309">
    <property type="entry name" value="ABC transporter ATP-binding protein"/>
    <property type="match status" value="1"/>
</dbReference>
<sequence>MALINISNAQLAYGDHALLDKAEFVLQPNERVCLVGRNGAGKSTLMKVISGDVLLDDGSIQRQTELKISRLEQDPPRNAEGNVFDYVAEGLAEVGKVLREYHHLLDLIAVDPSESNLNKLTRAQEKIDHANAWQFDTQIAAVLETLHLDPHTLLSDLSGGWQRKAALARALVCDPDILLLDEPTNHLDVSTIEWLEGFLKSFRGSIIFISHDRAFIRSMATRILDLDRGQLTSFPGDYEKYLEDKEEMLRVEAEQNAEFDKKLAQEEVWIRQGIKARRTRNEGRVRALKKLRNERSERREVMGKADMQLQEAKRSGKIVFEAEHISYSYGDTPIIKDFSFTVMRGDRIALIGPNGCGKSTLLKLMLEKLKPTSGHFHCGTKIDAAYFDQYREVLDPEKTVMDNLADGKQEVTVNGVTRHALGYLQDFLFHPRRARTPVKALSGGEKNRLLLAKLFLKPNNLLILDEPTNDLDIETLELLEEILANYQGTLLLVSHDRQFVDNTVTTSWIFEGNGVVDEYVGGYHDAQEQRANSAAVLLKQKEAKEQAAQVAEAKKKEENMQRQVTRPASTKKLSYKFQKELESLPQKIEDLENEIAQLQEQINDPAFFQDVKNDTQATLSRLAVAEEEFEQAFERWEELEAMQKEL</sequence>
<evidence type="ECO:0000256" key="3">
    <source>
        <dbReference type="ARBA" id="ARBA00022741"/>
    </source>
</evidence>
<keyword evidence="11" id="KW-0175">Coiled coil</keyword>
<keyword evidence="8 11" id="KW-0234">DNA repair</keyword>
<dbReference type="PANTHER" id="PTHR42855:SF1">
    <property type="entry name" value="ABC TRANSPORTER DOMAIN-CONTAINING PROTEIN"/>
    <property type="match status" value="1"/>
</dbReference>
<comment type="similarity">
    <text evidence="10 11">Belongs to the ABC transporter superfamily. ABCF family. Uup subfamily.</text>
</comment>
<dbReference type="Pfam" id="PF00005">
    <property type="entry name" value="ABC_tran"/>
    <property type="match status" value="2"/>
</dbReference>
<dbReference type="PROSITE" id="PS50893">
    <property type="entry name" value="ABC_TRANSPORTER_2"/>
    <property type="match status" value="2"/>
</dbReference>
<dbReference type="FunFam" id="3.40.50.300:FF:000011">
    <property type="entry name" value="Putative ABC transporter ATP-binding component"/>
    <property type="match status" value="1"/>
</dbReference>
<dbReference type="Pfam" id="PF12848">
    <property type="entry name" value="ABC_tran_Xtn"/>
    <property type="match status" value="1"/>
</dbReference>
<comment type="subcellular location">
    <subcellularLocation>
        <location evidence="11">Cytoplasm</location>
    </subcellularLocation>
    <text evidence="11">Associates with ribosomes.</text>
</comment>
<dbReference type="SUPFAM" id="SSF52540">
    <property type="entry name" value="P-loop containing nucleoside triphosphate hydrolases"/>
    <property type="match status" value="2"/>
</dbReference>
<comment type="function">
    <text evidence="11">Probably plays a role in ribosome assembly or function. May be involved in resolution of branched DNA intermediates that result from template switching in postreplication gaps. Binds DNA and has ATPase activity.</text>
</comment>
<comment type="catalytic activity">
    <reaction evidence="9 11">
        <text>ATP + H2O = ADP + phosphate + H(+)</text>
        <dbReference type="Rhea" id="RHEA:13065"/>
        <dbReference type="ChEBI" id="CHEBI:15377"/>
        <dbReference type="ChEBI" id="CHEBI:15378"/>
        <dbReference type="ChEBI" id="CHEBI:30616"/>
        <dbReference type="ChEBI" id="CHEBI:43474"/>
        <dbReference type="ChEBI" id="CHEBI:456216"/>
    </reaction>
</comment>
<dbReference type="InterPro" id="IPR032781">
    <property type="entry name" value="ABC_tran_Xtn"/>
</dbReference>
<evidence type="ECO:0000313" key="14">
    <source>
        <dbReference type="Proteomes" id="UP000240904"/>
    </source>
</evidence>
<keyword evidence="4 11" id="KW-0227">DNA damage</keyword>
<keyword evidence="2 11" id="KW-0677">Repeat</keyword>
<dbReference type="Gene3D" id="3.40.50.300">
    <property type="entry name" value="P-loop containing nucleotide triphosphate hydrolases"/>
    <property type="match status" value="2"/>
</dbReference>
<feature type="coiled-coil region" evidence="11">
    <location>
        <begin position="534"/>
        <end position="642"/>
    </location>
</feature>
<dbReference type="Pfam" id="PF16326">
    <property type="entry name" value="ABC_tran_CTD"/>
    <property type="match status" value="1"/>
</dbReference>
<evidence type="ECO:0000256" key="1">
    <source>
        <dbReference type="ARBA" id="ARBA00022490"/>
    </source>
</evidence>
<dbReference type="GO" id="GO:0043022">
    <property type="term" value="F:ribosome binding"/>
    <property type="evidence" value="ECO:0007669"/>
    <property type="project" value="UniProtKB-UniRule"/>
</dbReference>
<dbReference type="CDD" id="cd03221">
    <property type="entry name" value="ABCF_EF-3"/>
    <property type="match status" value="2"/>
</dbReference>
<dbReference type="InterPro" id="IPR027417">
    <property type="entry name" value="P-loop_NTPase"/>
</dbReference>
<evidence type="ECO:0000259" key="12">
    <source>
        <dbReference type="PROSITE" id="PS50893"/>
    </source>
</evidence>
<dbReference type="InterPro" id="IPR043686">
    <property type="entry name" value="Uup"/>
</dbReference>
<evidence type="ECO:0000256" key="2">
    <source>
        <dbReference type="ARBA" id="ARBA00022737"/>
    </source>
</evidence>
<dbReference type="OrthoDB" id="9762051at2"/>
<dbReference type="InterPro" id="IPR037118">
    <property type="entry name" value="Val-tRNA_synth_C_sf"/>
</dbReference>
<feature type="binding site" evidence="11">
    <location>
        <begin position="36"/>
        <end position="43"/>
    </location>
    <ligand>
        <name>ATP</name>
        <dbReference type="ChEBI" id="CHEBI:30616"/>
        <label>1</label>
    </ligand>
</feature>
<feature type="domain" description="ABC transporter" evidence="12">
    <location>
        <begin position="1"/>
        <end position="253"/>
    </location>
</feature>
<dbReference type="Proteomes" id="UP000240904">
    <property type="component" value="Unassembled WGS sequence"/>
</dbReference>
<keyword evidence="1 11" id="KW-0963">Cytoplasm</keyword>
<dbReference type="HAMAP" id="MF_00848">
    <property type="entry name" value="Uup"/>
    <property type="match status" value="1"/>
</dbReference>
<proteinExistence type="inferred from homology"/>
<comment type="caution">
    <text evidence="13">The sequence shown here is derived from an EMBL/GenBank/DDBJ whole genome shotgun (WGS) entry which is preliminary data.</text>
</comment>
<organism evidence="13 14">
    <name type="scientific">Photobacterium lipolyticum</name>
    <dbReference type="NCBI Taxonomy" id="266810"/>
    <lineage>
        <taxon>Bacteria</taxon>
        <taxon>Pseudomonadati</taxon>
        <taxon>Pseudomonadota</taxon>
        <taxon>Gammaproteobacteria</taxon>
        <taxon>Vibrionales</taxon>
        <taxon>Vibrionaceae</taxon>
        <taxon>Photobacterium</taxon>
    </lineage>
</organism>
<dbReference type="InterPro" id="IPR032524">
    <property type="entry name" value="ABC_tran_C"/>
</dbReference>
<name>A0A2T3N1U0_9GAMM</name>
<evidence type="ECO:0000256" key="8">
    <source>
        <dbReference type="ARBA" id="ARBA00023204"/>
    </source>
</evidence>
<evidence type="ECO:0000256" key="9">
    <source>
        <dbReference type="ARBA" id="ARBA00049360"/>
    </source>
</evidence>
<feature type="domain" description="ABC transporter" evidence="12">
    <location>
        <begin position="320"/>
        <end position="538"/>
    </location>
</feature>
<dbReference type="PROSITE" id="PS00211">
    <property type="entry name" value="ABC_TRANSPORTER_1"/>
    <property type="match status" value="2"/>
</dbReference>
<keyword evidence="14" id="KW-1185">Reference proteome</keyword>
<evidence type="ECO:0000313" key="13">
    <source>
        <dbReference type="EMBL" id="PSW06287.1"/>
    </source>
</evidence>
<dbReference type="InterPro" id="IPR003593">
    <property type="entry name" value="AAA+_ATPase"/>
</dbReference>
<dbReference type="EMBL" id="PYMC01000003">
    <property type="protein sequence ID" value="PSW06287.1"/>
    <property type="molecule type" value="Genomic_DNA"/>
</dbReference>
<dbReference type="SMART" id="SM00382">
    <property type="entry name" value="AAA"/>
    <property type="match status" value="2"/>
</dbReference>
<dbReference type="PANTHER" id="PTHR42855">
    <property type="entry name" value="ABC TRANSPORTER ATP-BINDING SUBUNIT"/>
    <property type="match status" value="1"/>
</dbReference>
<dbReference type="NCBIfam" id="NF008358">
    <property type="entry name" value="PRK11147.1"/>
    <property type="match status" value="1"/>
</dbReference>